<evidence type="ECO:0000256" key="1">
    <source>
        <dbReference type="SAM" id="MobiDB-lite"/>
    </source>
</evidence>
<sequence length="1001" mass="108876">MEMRNHIAVLTAVNLDLQRQAKALTQFQETLKKNQTQMMKLEEIETDRQPEETQGLVINDHCQGGGGISHQQSSMHDLSVREAPHQHNVEGGSWMPPAEGNEPQQPHLRRSSLSSSAGCPRSSQPASQVGGGGGAGGDRKVQFDVCPVFGNMRYEAIPSCPIDSALAAFVNQRVNKILFTRVRPGVYLYGRMPVRVQLGTVPETQAKRLEVVAKGRRYTMANFIKLYEESEFLALDQAHKTGGTTMELSNLPGSQLDGQPTAYTSAGPGGGLSYPPNPSSLPSSIPMSQLGSGSLLSSKPLRVTNRSQVSKSASLRAHNAVETKTRERSYHESQGHMAREHLPVVSTLLNRQWENDPRGTSVYRPAHSGDEEDEVERAMKRDQSHYPLILSESQCGGVMMSEEAMERKTQTIPKKTVEGSIRHRTPTDSGQCDMESFALLQGGGASLEGQQGVLMCDGERNKKPFDASRVDGEDTDASSRARNRVTKYILQHRNLLEAIQDELRNMDKNTLSPEKGKSGGEGNQSVRRSRADSMVKAEKRSNTGKGGKKPTLGRSSMSCDSHALRRRSMTTPNGPTTESKLKGSSHSKNPPEETRRCTKAKPTAKKDSRETLVSKIPPSSSSSLSSTKHVVGNVGSGTRGRSSEGVPSGGVKQRKSRAPVKKEKTATSDPKKRRAPTRHAISDSLVLETERSLAHVGKSRDLCMASESIVPKGRLLSSEVPRRQQTPSGPQVAAPASQEERKCDGETGSLRVPPHAMEVAGLKLQFVPYVPPKVTKKFPPSSPVKELAPVAPRGVTADEGASALSSTLRSRIDIARSQMAEFTSPVMTHEQQTNDGRRISSGVDPSKSSILSGLRLGSRPDDVYPVNYAPNRPGFDAHPSCTIRQQAPLPSQFYQSELGSLPGKGDRQSAHLDRMMIREPTGARLMPKDCDAEDVANIGNFQRVSRSPETSDVSPILQGLPVQSAEAAWYYGNPQIVRQPSVESPGGVLLQKRLEMLQAGR</sequence>
<proteinExistence type="predicted"/>
<feature type="region of interest" description="Disordered" evidence="1">
    <location>
        <begin position="714"/>
        <end position="752"/>
    </location>
</feature>
<dbReference type="EMBL" id="MIGC01006909">
    <property type="protein sequence ID" value="PHJ15975.1"/>
    <property type="molecule type" value="Genomic_DNA"/>
</dbReference>
<feature type="compositionally biased region" description="Polar residues" evidence="1">
    <location>
        <begin position="304"/>
        <end position="313"/>
    </location>
</feature>
<feature type="compositionally biased region" description="Basic and acidic residues" evidence="1">
    <location>
        <begin position="529"/>
        <end position="541"/>
    </location>
</feature>
<feature type="compositionally biased region" description="Polar residues" evidence="1">
    <location>
        <begin position="111"/>
        <end position="127"/>
    </location>
</feature>
<feature type="compositionally biased region" description="Polar residues" evidence="1">
    <location>
        <begin position="569"/>
        <end position="588"/>
    </location>
</feature>
<feature type="region of interest" description="Disordered" evidence="1">
    <location>
        <begin position="826"/>
        <end position="856"/>
    </location>
</feature>
<comment type="caution">
    <text evidence="2">The sequence shown here is derived from an EMBL/GenBank/DDBJ whole genome shotgun (WGS) entry which is preliminary data.</text>
</comment>
<feature type="compositionally biased region" description="Low complexity" evidence="1">
    <location>
        <begin position="280"/>
        <end position="298"/>
    </location>
</feature>
<feature type="compositionally biased region" description="Basic and acidic residues" evidence="1">
    <location>
        <begin position="319"/>
        <end position="335"/>
    </location>
</feature>
<reference evidence="2 3" key="1">
    <citation type="journal article" date="2017" name="Int. J. Parasitol.">
        <title>The genome of the protozoan parasite Cystoisospora suis and a reverse vaccinology approach to identify vaccine candidates.</title>
        <authorList>
            <person name="Palmieri N."/>
            <person name="Shrestha A."/>
            <person name="Ruttkowski B."/>
            <person name="Beck T."/>
            <person name="Vogl C."/>
            <person name="Tomley F."/>
            <person name="Blake D.P."/>
            <person name="Joachim A."/>
        </authorList>
    </citation>
    <scope>NUCLEOTIDE SEQUENCE [LARGE SCALE GENOMIC DNA]</scope>
    <source>
        <strain evidence="2 3">Wien I</strain>
    </source>
</reference>
<feature type="compositionally biased region" description="Basic and acidic residues" evidence="1">
    <location>
        <begin position="78"/>
        <end position="88"/>
    </location>
</feature>
<dbReference type="GeneID" id="94433528"/>
<feature type="region of interest" description="Disordered" evidence="1">
    <location>
        <begin position="408"/>
        <end position="432"/>
    </location>
</feature>
<dbReference type="Proteomes" id="UP000221165">
    <property type="component" value="Unassembled WGS sequence"/>
</dbReference>
<feature type="compositionally biased region" description="Low complexity" evidence="1">
    <location>
        <begin position="846"/>
        <end position="856"/>
    </location>
</feature>
<feature type="region of interest" description="Disordered" evidence="1">
    <location>
        <begin position="459"/>
        <end position="479"/>
    </location>
</feature>
<feature type="compositionally biased region" description="Basic and acidic residues" evidence="1">
    <location>
        <begin position="408"/>
        <end position="421"/>
    </location>
</feature>
<feature type="region of interest" description="Disordered" evidence="1">
    <location>
        <begin position="245"/>
        <end position="335"/>
    </location>
</feature>
<keyword evidence="3" id="KW-1185">Reference proteome</keyword>
<feature type="region of interest" description="Disordered" evidence="1">
    <location>
        <begin position="57"/>
        <end position="136"/>
    </location>
</feature>
<dbReference type="OrthoDB" id="342409at2759"/>
<protein>
    <submittedName>
        <fullName evidence="2">Coiled coil protein</fullName>
    </submittedName>
</protein>
<evidence type="ECO:0000313" key="2">
    <source>
        <dbReference type="EMBL" id="PHJ15975.1"/>
    </source>
</evidence>
<accession>A0A2C6KHK3</accession>
<evidence type="ECO:0000313" key="3">
    <source>
        <dbReference type="Proteomes" id="UP000221165"/>
    </source>
</evidence>
<feature type="compositionally biased region" description="Basic and acidic residues" evidence="1">
    <location>
        <begin position="459"/>
        <end position="472"/>
    </location>
</feature>
<feature type="compositionally biased region" description="Polar residues" evidence="1">
    <location>
        <begin position="245"/>
        <end position="264"/>
    </location>
</feature>
<name>A0A2C6KHK3_9APIC</name>
<dbReference type="RefSeq" id="XP_067917707.1">
    <property type="nucleotide sequence ID" value="XM_068070317.1"/>
</dbReference>
<dbReference type="AlphaFoldDB" id="A0A2C6KHK3"/>
<organism evidence="2 3">
    <name type="scientific">Cystoisospora suis</name>
    <dbReference type="NCBI Taxonomy" id="483139"/>
    <lineage>
        <taxon>Eukaryota</taxon>
        <taxon>Sar</taxon>
        <taxon>Alveolata</taxon>
        <taxon>Apicomplexa</taxon>
        <taxon>Conoidasida</taxon>
        <taxon>Coccidia</taxon>
        <taxon>Eucoccidiorida</taxon>
        <taxon>Eimeriorina</taxon>
        <taxon>Sarcocystidae</taxon>
        <taxon>Cystoisospora</taxon>
    </lineage>
</organism>
<gene>
    <name evidence="2" type="ORF">CSUI_010212</name>
</gene>
<feature type="compositionally biased region" description="Basic and acidic residues" evidence="1">
    <location>
        <begin position="660"/>
        <end position="670"/>
    </location>
</feature>
<dbReference type="VEuPathDB" id="ToxoDB:CSUI_010212"/>
<feature type="region of interest" description="Disordered" evidence="1">
    <location>
        <begin position="508"/>
        <end position="683"/>
    </location>
</feature>